<reference evidence="1 2" key="1">
    <citation type="journal article" date="2003" name="Proc. Natl. Acad. Sci. U.S.A.">
        <title>The complete genome sequence of Chromobacterium violaceum reveals remarkable and exploitable bacterial adaptability.</title>
        <authorList>
            <person name="Vasconcelos A.T.R."/>
            <person name="de Almeida D.F."/>
            <person name="Almeida F.C."/>
            <person name="de Almeida L.G.P."/>
            <person name="de Almeida R."/>
            <person name="Goncalves J.A.A."/>
            <person name="Andrade E.M."/>
            <person name="Antonio R.V."/>
            <person name="Araripe J."/>
            <person name="de Araujo M.F.F."/>
            <person name="Filho S.A."/>
            <person name="Azevedo V."/>
            <person name="Batista A.J."/>
            <person name="Bataus L.A.M."/>
            <person name="Batista J.S."/>
            <person name="Belo A."/>
            <person name="vander Berg C."/>
            <person name="Blamey J."/>
            <person name="Bogo M."/>
            <person name="Bonato S."/>
            <person name="Bordignon J."/>
            <person name="Brito C.A."/>
            <person name="Brocchi M."/>
            <person name="Burity H.A."/>
            <person name="Camargo A.A."/>
            <person name="Cardoso D.D.P."/>
            <person name="Carneiro N.P."/>
            <person name="Carraro D.M."/>
            <person name="Carvalho C.M.B."/>
            <person name="Cascardo J.C.M."/>
            <person name="Cavada B.S."/>
            <person name="Chueire L.M.O."/>
            <person name="Pasa T.B.C."/>
            <person name="Duran N."/>
            <person name="Fagundes N."/>
            <person name="Falcao C.L."/>
            <person name="Fantinatti F."/>
            <person name="Farias I.P."/>
            <person name="Felipe M.S.S."/>
            <person name="Ferrari L.P."/>
            <person name="Ferro J.A."/>
            <person name="Ferro M.I.T."/>
            <person name="Franco G.R."/>
            <person name="Freitas N.S.A."/>
            <person name="Furlan L.R."/>
            <person name="Gazzinelli R.T."/>
            <person name="Gomes E.A."/>
            <person name="Goncalves P.R."/>
            <person name="Grangeiro T.B."/>
            <person name="Grattapaglia D."/>
            <person name="Grisard E.C."/>
            <person name="Guimaraes C.T."/>
            <person name="Hanna E.S."/>
            <person name="Hungria M."/>
            <person name="Jardim S.N."/>
            <person name="Laurino J."/>
            <person name="Leoi L.C.T."/>
            <person name="Fassarella L."/>
            <person name="Lima A."/>
            <person name="Loureiro M.F."/>
            <person name="Lyra M.C.P."/>
            <person name="Macedo M."/>
            <person name="Madeira H.M.F."/>
            <person name="Manfio G.P."/>
            <person name="Maranhao A.Q."/>
            <person name="Martins W.S."/>
            <person name="di Mauro S.M.Z."/>
            <person name="de Medeiros S.R.B."/>
            <person name="Meissner R.D.V."/>
            <person name="Menck C.F.M."/>
            <person name="Moreira M.A.M."/>
            <person name="Nascimento F.F."/>
            <person name="Nicolas M.F."/>
            <person name="Oliveira J.G."/>
            <person name="Oliveira S.C."/>
            <person name="Paixao R.F.C."/>
            <person name="Parente J.A."/>
            <person name="Pedrosa F.O."/>
            <person name="Pena S.J.D."/>
            <person name="Perreira J.O."/>
            <person name="Perreira M."/>
            <person name="Pinto L.S.R.C."/>
            <person name="Pinto L.S."/>
            <person name="Porto J.I.R."/>
            <person name="Potrich D.P."/>
            <person name="Neto C.E.R."/>
            <person name="Reis A.M.M."/>
            <person name="Rigo L.U."/>
            <person name="Rondinelli E."/>
            <person name="dos Santos E.B.P."/>
            <person name="Santos F.R."/>
            <person name="Schneider M.P.C."/>
            <person name="Seuanez H.N."/>
            <person name="Silva A.M.R."/>
            <person name="da Silva A.L.C."/>
            <person name="Silva D.W."/>
            <person name="Silva R."/>
            <person name="Simoes I.C."/>
            <person name="Simon D."/>
            <person name="Soares C.M.A."/>
            <person name="Soares R.B.A."/>
            <person name="Souza E.M."/>
            <person name="Souza K.R.L."/>
            <person name="Souza R.C."/>
            <person name="Steffens M.B.R."/>
            <person name="Steindel M."/>
            <person name="Teixeira S.R."/>
            <person name="Urmenyi T."/>
            <person name="Vettore A."/>
            <person name="Wassem R."/>
            <person name="Zaha A."/>
            <person name="Simpson A.J.G."/>
        </authorList>
    </citation>
    <scope>NUCLEOTIDE SEQUENCE [LARGE SCALE GENOMIC DNA]</scope>
    <source>
        <strain evidence="2">ATCC 12472 / DSM 30191 / JCM 1249 / NBRC 12614 / NCIMB 9131 / NCTC 9757</strain>
    </source>
</reference>
<proteinExistence type="predicted"/>
<accession>Q7NVJ9</accession>
<evidence type="ECO:0000313" key="2">
    <source>
        <dbReference type="Proteomes" id="UP000001424"/>
    </source>
</evidence>
<protein>
    <submittedName>
        <fullName evidence="1">Uncharacterized protein</fullName>
    </submittedName>
</protein>
<dbReference type="EMBL" id="AE016825">
    <property type="protein sequence ID" value="AAQ60015.1"/>
    <property type="molecule type" value="Genomic_DNA"/>
</dbReference>
<dbReference type="KEGG" id="cvi:CV_2343"/>
<dbReference type="AlphaFoldDB" id="Q7NVJ9"/>
<sequence length="96" mass="9988">MVLGAKDVAGARSIPWPARSVEAGDLAQRLFADIGHHAIVRRVAGHQQDIGLLAGGMVQQPIEEVHWAGLMGEGARPAWCSAAIRKPAAADADSGT</sequence>
<dbReference type="Proteomes" id="UP000001424">
    <property type="component" value="Chromosome"/>
</dbReference>
<name>Q7NVJ9_CHRVO</name>
<gene>
    <name evidence="1" type="ordered locus">CV_2343</name>
</gene>
<evidence type="ECO:0000313" key="1">
    <source>
        <dbReference type="EMBL" id="AAQ60015.1"/>
    </source>
</evidence>
<keyword evidence="2" id="KW-1185">Reference proteome</keyword>
<organism evidence="1 2">
    <name type="scientific">Chromobacterium violaceum (strain ATCC 12472 / DSM 30191 / JCM 1249 / CCUG 213 / NBRC 12614 / NCIMB 9131 / NCTC 9757 / MK)</name>
    <dbReference type="NCBI Taxonomy" id="243365"/>
    <lineage>
        <taxon>Bacteria</taxon>
        <taxon>Pseudomonadati</taxon>
        <taxon>Pseudomonadota</taxon>
        <taxon>Betaproteobacteria</taxon>
        <taxon>Neisseriales</taxon>
        <taxon>Chromobacteriaceae</taxon>
        <taxon>Chromobacterium</taxon>
    </lineage>
</organism>
<dbReference type="HOGENOM" id="CLU_2354698_0_0_4"/>